<name>A0A0E9Y0G7_ANGAN</name>
<dbReference type="AlphaFoldDB" id="A0A0E9Y0G7"/>
<dbReference type="EMBL" id="GBXM01001154">
    <property type="protein sequence ID" value="JAI07424.1"/>
    <property type="molecule type" value="Transcribed_RNA"/>
</dbReference>
<proteinExistence type="predicted"/>
<protein>
    <submittedName>
        <fullName evidence="1">Uncharacterized protein</fullName>
    </submittedName>
</protein>
<evidence type="ECO:0000313" key="1">
    <source>
        <dbReference type="EMBL" id="JAI07424.1"/>
    </source>
</evidence>
<sequence length="20" mass="2406">MPAALWCRWARLSVLLCWMV</sequence>
<reference evidence="1" key="1">
    <citation type="submission" date="2014-11" db="EMBL/GenBank/DDBJ databases">
        <authorList>
            <person name="Amaro Gonzalez C."/>
        </authorList>
    </citation>
    <scope>NUCLEOTIDE SEQUENCE</scope>
</reference>
<accession>A0A0E9Y0G7</accession>
<reference evidence="1" key="2">
    <citation type="journal article" date="2015" name="Fish Shellfish Immunol.">
        <title>Early steps in the European eel (Anguilla anguilla)-Vibrio vulnificus interaction in the gills: Role of the RtxA13 toxin.</title>
        <authorList>
            <person name="Callol A."/>
            <person name="Pajuelo D."/>
            <person name="Ebbesson L."/>
            <person name="Teles M."/>
            <person name="MacKenzie S."/>
            <person name="Amaro C."/>
        </authorList>
    </citation>
    <scope>NUCLEOTIDE SEQUENCE</scope>
</reference>
<organism evidence="1">
    <name type="scientific">Anguilla anguilla</name>
    <name type="common">European freshwater eel</name>
    <name type="synonym">Muraena anguilla</name>
    <dbReference type="NCBI Taxonomy" id="7936"/>
    <lineage>
        <taxon>Eukaryota</taxon>
        <taxon>Metazoa</taxon>
        <taxon>Chordata</taxon>
        <taxon>Craniata</taxon>
        <taxon>Vertebrata</taxon>
        <taxon>Euteleostomi</taxon>
        <taxon>Actinopterygii</taxon>
        <taxon>Neopterygii</taxon>
        <taxon>Teleostei</taxon>
        <taxon>Anguilliformes</taxon>
        <taxon>Anguillidae</taxon>
        <taxon>Anguilla</taxon>
    </lineage>
</organism>